<dbReference type="Pfam" id="PF00300">
    <property type="entry name" value="His_Phos_1"/>
    <property type="match status" value="1"/>
</dbReference>
<dbReference type="PANTHER" id="PTHR47623:SF1">
    <property type="entry name" value="OS09G0287300 PROTEIN"/>
    <property type="match status" value="1"/>
</dbReference>
<name>A0ABP8HJX9_9SPHI</name>
<dbReference type="CDD" id="cd07067">
    <property type="entry name" value="HP_PGM_like"/>
    <property type="match status" value="1"/>
</dbReference>
<organism evidence="1 2">
    <name type="scientific">Mucilaginibacter gynuensis</name>
    <dbReference type="NCBI Taxonomy" id="1302236"/>
    <lineage>
        <taxon>Bacteria</taxon>
        <taxon>Pseudomonadati</taxon>
        <taxon>Bacteroidota</taxon>
        <taxon>Sphingobacteriia</taxon>
        <taxon>Sphingobacteriales</taxon>
        <taxon>Sphingobacteriaceae</taxon>
        <taxon>Mucilaginibacter</taxon>
    </lineage>
</organism>
<dbReference type="RefSeq" id="WP_345214137.1">
    <property type="nucleotide sequence ID" value="NZ_BAABFT010000025.1"/>
</dbReference>
<proteinExistence type="predicted"/>
<dbReference type="EMBL" id="BAABFT010000025">
    <property type="protein sequence ID" value="GAA4340420.1"/>
    <property type="molecule type" value="Genomic_DNA"/>
</dbReference>
<dbReference type="InterPro" id="IPR013078">
    <property type="entry name" value="His_Pase_superF_clade-1"/>
</dbReference>
<comment type="caution">
    <text evidence="1">The sequence shown here is derived from an EMBL/GenBank/DDBJ whole genome shotgun (WGS) entry which is preliminary data.</text>
</comment>
<dbReference type="PANTHER" id="PTHR47623">
    <property type="entry name" value="OS09G0287300 PROTEIN"/>
    <property type="match status" value="1"/>
</dbReference>
<dbReference type="InterPro" id="IPR029033">
    <property type="entry name" value="His_PPase_superfam"/>
</dbReference>
<keyword evidence="2" id="KW-1185">Reference proteome</keyword>
<evidence type="ECO:0000313" key="1">
    <source>
        <dbReference type="EMBL" id="GAA4340420.1"/>
    </source>
</evidence>
<protein>
    <submittedName>
        <fullName evidence="1">Phosphohistidine phosphatase SixA</fullName>
    </submittedName>
</protein>
<dbReference type="Proteomes" id="UP001500582">
    <property type="component" value="Unassembled WGS sequence"/>
</dbReference>
<reference evidence="2" key="1">
    <citation type="journal article" date="2019" name="Int. J. Syst. Evol. Microbiol.">
        <title>The Global Catalogue of Microorganisms (GCM) 10K type strain sequencing project: providing services to taxonomists for standard genome sequencing and annotation.</title>
        <authorList>
            <consortium name="The Broad Institute Genomics Platform"/>
            <consortium name="The Broad Institute Genome Sequencing Center for Infectious Disease"/>
            <person name="Wu L."/>
            <person name="Ma J."/>
        </authorList>
    </citation>
    <scope>NUCLEOTIDE SEQUENCE [LARGE SCALE GENOMIC DNA]</scope>
    <source>
        <strain evidence="2">JCM 17705</strain>
    </source>
</reference>
<dbReference type="Gene3D" id="3.40.50.1240">
    <property type="entry name" value="Phosphoglycerate mutase-like"/>
    <property type="match status" value="1"/>
</dbReference>
<sequence>MKKLLLIRHAKATHESGFEDYERPLTHSGVRDAAVMAARIDSLSLVPQVIVSSPALRTLSTANIFSEHLSRPEPITDKAIYDASEKTLLKVINQLPDQYEFVALVGHNPGISQILYYLSGEPREMDTCGIALLVFQDDSWATITENVGKLVHFDSPKL</sequence>
<evidence type="ECO:0000313" key="2">
    <source>
        <dbReference type="Proteomes" id="UP001500582"/>
    </source>
</evidence>
<accession>A0ABP8HJX9</accession>
<gene>
    <name evidence="1" type="primary">sixA</name>
    <name evidence="1" type="ORF">GCM10023149_51820</name>
</gene>
<dbReference type="SUPFAM" id="SSF53254">
    <property type="entry name" value="Phosphoglycerate mutase-like"/>
    <property type="match status" value="1"/>
</dbReference>